<feature type="compositionally biased region" description="Polar residues" evidence="1">
    <location>
        <begin position="65"/>
        <end position="84"/>
    </location>
</feature>
<evidence type="ECO:0000256" key="1">
    <source>
        <dbReference type="SAM" id="MobiDB-lite"/>
    </source>
</evidence>
<gene>
    <name evidence="2" type="ORF">B0H17DRAFT_1154355</name>
</gene>
<dbReference type="AlphaFoldDB" id="A0AAD7F8F8"/>
<proteinExistence type="predicted"/>
<evidence type="ECO:0000313" key="2">
    <source>
        <dbReference type="EMBL" id="KAJ7604978.1"/>
    </source>
</evidence>
<comment type="caution">
    <text evidence="2">The sequence shown here is derived from an EMBL/GenBank/DDBJ whole genome shotgun (WGS) entry which is preliminary data.</text>
</comment>
<feature type="region of interest" description="Disordered" evidence="1">
    <location>
        <begin position="1"/>
        <end position="93"/>
    </location>
</feature>
<dbReference type="EMBL" id="JARKIE010001178">
    <property type="protein sequence ID" value="KAJ7604978.1"/>
    <property type="molecule type" value="Genomic_DNA"/>
</dbReference>
<name>A0AAD7F8F8_MYCRO</name>
<protein>
    <submittedName>
        <fullName evidence="2">Uncharacterized protein</fullName>
    </submittedName>
</protein>
<accession>A0AAD7F8F8</accession>
<sequence>MPAKHTRRNCAAPETPNQGATSKRARIGDLPAMIVARNRPSRVSEEYDSSSVLTEDAECSRDGELTQTSTTEFSISSPNSFSKVENNDEKQPPSATALLARTLQSCTEPVAGVNNSEIRFRQSTTHGNKVFRCRPRVRYCYERSVVTDIGVDEKRNSSWDSVELK</sequence>
<evidence type="ECO:0000313" key="3">
    <source>
        <dbReference type="Proteomes" id="UP001221757"/>
    </source>
</evidence>
<organism evidence="2 3">
    <name type="scientific">Mycena rosella</name>
    <name type="common">Pink bonnet</name>
    <name type="synonym">Agaricus rosellus</name>
    <dbReference type="NCBI Taxonomy" id="1033263"/>
    <lineage>
        <taxon>Eukaryota</taxon>
        <taxon>Fungi</taxon>
        <taxon>Dikarya</taxon>
        <taxon>Basidiomycota</taxon>
        <taxon>Agaricomycotina</taxon>
        <taxon>Agaricomycetes</taxon>
        <taxon>Agaricomycetidae</taxon>
        <taxon>Agaricales</taxon>
        <taxon>Marasmiineae</taxon>
        <taxon>Mycenaceae</taxon>
        <taxon>Mycena</taxon>
    </lineage>
</organism>
<keyword evidence="3" id="KW-1185">Reference proteome</keyword>
<dbReference type="Proteomes" id="UP001221757">
    <property type="component" value="Unassembled WGS sequence"/>
</dbReference>
<reference evidence="2" key="1">
    <citation type="submission" date="2023-03" db="EMBL/GenBank/DDBJ databases">
        <title>Massive genome expansion in bonnet fungi (Mycena s.s.) driven by repeated elements and novel gene families across ecological guilds.</title>
        <authorList>
            <consortium name="Lawrence Berkeley National Laboratory"/>
            <person name="Harder C.B."/>
            <person name="Miyauchi S."/>
            <person name="Viragh M."/>
            <person name="Kuo A."/>
            <person name="Thoen E."/>
            <person name="Andreopoulos B."/>
            <person name="Lu D."/>
            <person name="Skrede I."/>
            <person name="Drula E."/>
            <person name="Henrissat B."/>
            <person name="Morin E."/>
            <person name="Kohler A."/>
            <person name="Barry K."/>
            <person name="LaButti K."/>
            <person name="Morin E."/>
            <person name="Salamov A."/>
            <person name="Lipzen A."/>
            <person name="Mereny Z."/>
            <person name="Hegedus B."/>
            <person name="Baldrian P."/>
            <person name="Stursova M."/>
            <person name="Weitz H."/>
            <person name="Taylor A."/>
            <person name="Grigoriev I.V."/>
            <person name="Nagy L.G."/>
            <person name="Martin F."/>
            <person name="Kauserud H."/>
        </authorList>
    </citation>
    <scope>NUCLEOTIDE SEQUENCE</scope>
    <source>
        <strain evidence="2">CBHHK067</strain>
    </source>
</reference>